<reference evidence="3 4" key="1">
    <citation type="submission" date="2019-08" db="EMBL/GenBank/DDBJ databases">
        <title>Bradyrhizobium hipponensis sp. nov., a rhizobium isolated from a Lupinus angustifolius root nodule in Tunisia.</title>
        <authorList>
            <person name="Off K."/>
            <person name="Rejili M."/>
            <person name="Mars M."/>
            <person name="Brachmann A."/>
            <person name="Marin M."/>
        </authorList>
    </citation>
    <scope>NUCLEOTIDE SEQUENCE [LARGE SCALE GENOMIC DNA]</scope>
    <source>
        <strain evidence="3 4">CTAW71</strain>
    </source>
</reference>
<feature type="chain" id="PRO_5023108279" evidence="2">
    <location>
        <begin position="39"/>
        <end position="197"/>
    </location>
</feature>
<gene>
    <name evidence="3" type="ORF">FXB40_13170</name>
</gene>
<evidence type="ECO:0000313" key="3">
    <source>
        <dbReference type="EMBL" id="TYL95866.1"/>
    </source>
</evidence>
<name>A0A5D3KFP3_9BRAD</name>
<feature type="compositionally biased region" description="Polar residues" evidence="1">
    <location>
        <begin position="36"/>
        <end position="45"/>
    </location>
</feature>
<dbReference type="AlphaFoldDB" id="A0A5D3KFP3"/>
<feature type="region of interest" description="Disordered" evidence="1">
    <location>
        <begin position="36"/>
        <end position="65"/>
    </location>
</feature>
<feature type="compositionally biased region" description="Pro residues" evidence="1">
    <location>
        <begin position="177"/>
        <end position="197"/>
    </location>
</feature>
<feature type="compositionally biased region" description="Low complexity" evidence="1">
    <location>
        <begin position="155"/>
        <end position="176"/>
    </location>
</feature>
<accession>A0A5D3KFP3</accession>
<proteinExistence type="predicted"/>
<evidence type="ECO:0000313" key="4">
    <source>
        <dbReference type="Proteomes" id="UP000324758"/>
    </source>
</evidence>
<comment type="caution">
    <text evidence="3">The sequence shown here is derived from an EMBL/GenBank/DDBJ whole genome shotgun (WGS) entry which is preliminary data.</text>
</comment>
<organism evidence="3 4">
    <name type="scientific">Bradyrhizobium rifense</name>
    <dbReference type="NCBI Taxonomy" id="515499"/>
    <lineage>
        <taxon>Bacteria</taxon>
        <taxon>Pseudomonadati</taxon>
        <taxon>Pseudomonadota</taxon>
        <taxon>Alphaproteobacteria</taxon>
        <taxon>Hyphomicrobiales</taxon>
        <taxon>Nitrobacteraceae</taxon>
        <taxon>Bradyrhizobium</taxon>
    </lineage>
</organism>
<dbReference type="RefSeq" id="WP_148772617.1">
    <property type="nucleotide sequence ID" value="NZ_VSSS01000023.1"/>
</dbReference>
<feature type="signal peptide" evidence="2">
    <location>
        <begin position="1"/>
        <end position="38"/>
    </location>
</feature>
<sequence length="197" mass="20944">MRRRVFELRNAVLRQFAATLAVTSLVLLAGLHAASAQSGTPTPDQGKQPAAQATDAAKDANQKRTDEFAEAARAINGPAGNPECVWLGRRAVQLMYRDDLDTAFRHIDLYDRFGCPGGHIQAAFRCLTRFLTQIDDKVPNSLNNLTQACWINPAAQPQQTAAAASQPPAPTTGNSQPPQPAASPAPAASPSPPAPQK</sequence>
<keyword evidence="4" id="KW-1185">Reference proteome</keyword>
<dbReference type="Proteomes" id="UP000324758">
    <property type="component" value="Unassembled WGS sequence"/>
</dbReference>
<dbReference type="OrthoDB" id="7363889at2"/>
<feature type="region of interest" description="Disordered" evidence="1">
    <location>
        <begin position="155"/>
        <end position="197"/>
    </location>
</feature>
<evidence type="ECO:0000256" key="2">
    <source>
        <dbReference type="SAM" id="SignalP"/>
    </source>
</evidence>
<feature type="compositionally biased region" description="Basic and acidic residues" evidence="1">
    <location>
        <begin position="56"/>
        <end position="65"/>
    </location>
</feature>
<dbReference type="EMBL" id="VSSS01000023">
    <property type="protein sequence ID" value="TYL95866.1"/>
    <property type="molecule type" value="Genomic_DNA"/>
</dbReference>
<evidence type="ECO:0000256" key="1">
    <source>
        <dbReference type="SAM" id="MobiDB-lite"/>
    </source>
</evidence>
<keyword evidence="2" id="KW-0732">Signal</keyword>
<protein>
    <submittedName>
        <fullName evidence="3">Beta-1-3, beta-1-6-glucan biosynthesis protein</fullName>
    </submittedName>
</protein>